<feature type="region of interest" description="Disordered" evidence="8">
    <location>
        <begin position="23"/>
        <end position="53"/>
    </location>
</feature>
<proteinExistence type="inferred from homology"/>
<reference evidence="9 11" key="1">
    <citation type="journal article" date="2016" name="PLoS ONE">
        <title>Sequence Assembly of Yarrowia lipolytica Strain W29/CLIB89 Shows Transposable Element Diversity.</title>
        <authorList>
            <person name="Magnan C."/>
            <person name="Yu J."/>
            <person name="Chang I."/>
            <person name="Jahn E."/>
            <person name="Kanomata Y."/>
            <person name="Wu J."/>
            <person name="Zeller M."/>
            <person name="Oakes M."/>
            <person name="Baldi P."/>
            <person name="Sandmeyer S."/>
        </authorList>
    </citation>
    <scope>NUCLEOTIDE SEQUENCE [LARGE SCALE GENOMIC DNA]</scope>
    <source>
        <strain evidence="9">CLIB89</strain>
        <strain evidence="11">CLIB89(W29)</strain>
    </source>
</reference>
<protein>
    <recommendedName>
        <fullName evidence="7">Protein arginine methyltransferase NDUFAF7</fullName>
        <ecNumber evidence="7">2.1.1.320</ecNumber>
    </recommendedName>
</protein>
<dbReference type="Gene3D" id="3.40.50.12710">
    <property type="match status" value="1"/>
</dbReference>
<dbReference type="PANTHER" id="PTHR12049:SF5">
    <property type="entry name" value="PROTEIN ARGININE METHYLTRANSFERASE NDUFAF7 HOMOLOG, MITOCHONDRIAL"/>
    <property type="match status" value="1"/>
</dbReference>
<dbReference type="Proteomes" id="UP000182444">
    <property type="component" value="Chromosome 1F"/>
</dbReference>
<evidence type="ECO:0000256" key="8">
    <source>
        <dbReference type="SAM" id="MobiDB-lite"/>
    </source>
</evidence>
<dbReference type="GO" id="GO:0035243">
    <property type="term" value="F:protein-arginine omega-N symmetric methyltransferase activity"/>
    <property type="evidence" value="ECO:0007669"/>
    <property type="project" value="UniProtKB-EC"/>
</dbReference>
<comment type="catalytic activity">
    <reaction evidence="6 7">
        <text>L-arginyl-[protein] + 2 S-adenosyl-L-methionine = N(omega),N(omega)'-dimethyl-L-arginyl-[protein] + 2 S-adenosyl-L-homocysteine + 2 H(+)</text>
        <dbReference type="Rhea" id="RHEA:48108"/>
        <dbReference type="Rhea" id="RHEA-COMP:10532"/>
        <dbReference type="Rhea" id="RHEA-COMP:11992"/>
        <dbReference type="ChEBI" id="CHEBI:15378"/>
        <dbReference type="ChEBI" id="CHEBI:29965"/>
        <dbReference type="ChEBI" id="CHEBI:57856"/>
        <dbReference type="ChEBI" id="CHEBI:59789"/>
        <dbReference type="ChEBI" id="CHEBI:88221"/>
        <dbReference type="EC" id="2.1.1.320"/>
    </reaction>
</comment>
<organism evidence="9 11">
    <name type="scientific">Yarrowia lipolytica</name>
    <name type="common">Candida lipolytica</name>
    <dbReference type="NCBI Taxonomy" id="4952"/>
    <lineage>
        <taxon>Eukaryota</taxon>
        <taxon>Fungi</taxon>
        <taxon>Dikarya</taxon>
        <taxon>Ascomycota</taxon>
        <taxon>Saccharomycotina</taxon>
        <taxon>Dipodascomycetes</taxon>
        <taxon>Dipodascales</taxon>
        <taxon>Dipodascales incertae sedis</taxon>
        <taxon>Yarrowia</taxon>
    </lineage>
</organism>
<dbReference type="GO" id="GO:0032259">
    <property type="term" value="P:methylation"/>
    <property type="evidence" value="ECO:0007669"/>
    <property type="project" value="UniProtKB-KW"/>
</dbReference>
<evidence type="ECO:0000256" key="6">
    <source>
        <dbReference type="ARBA" id="ARBA00048612"/>
    </source>
</evidence>
<dbReference type="VEuPathDB" id="FungiDB:YALI0_F20878g"/>
<reference evidence="10 12" key="2">
    <citation type="submission" date="2018-07" db="EMBL/GenBank/DDBJ databases">
        <title>Draft Genome Assemblies for Five Robust Yarrowia lipolytica Strains Exhibiting High Lipid Production and Pentose Sugar Utilization and Sugar Alcohol Secretion from Undetoxified Lignocellulosic Biomass Hydrolysates.</title>
        <authorList>
            <consortium name="DOE Joint Genome Institute"/>
            <person name="Walker C."/>
            <person name="Ryu S."/>
            <person name="Na H."/>
            <person name="Zane M."/>
            <person name="LaButti K."/>
            <person name="Lipzen A."/>
            <person name="Haridas S."/>
            <person name="Barry K."/>
            <person name="Grigoriev I.V."/>
            <person name="Quarterman J."/>
            <person name="Slininger P."/>
            <person name="Dien B."/>
            <person name="Trinh C.T."/>
        </authorList>
    </citation>
    <scope>NUCLEOTIDE SEQUENCE [LARGE SCALE GENOMIC DNA]</scope>
    <source>
        <strain evidence="10 12">YB392</strain>
    </source>
</reference>
<dbReference type="eggNOG" id="ENOG502QRKD">
    <property type="taxonomic scope" value="Eukaryota"/>
</dbReference>
<dbReference type="PANTHER" id="PTHR12049">
    <property type="entry name" value="PROTEIN ARGININE METHYLTRANSFERASE NDUFAF7, MITOCHONDRIAL"/>
    <property type="match status" value="1"/>
</dbReference>
<dbReference type="SUPFAM" id="SSF53335">
    <property type="entry name" value="S-adenosyl-L-methionine-dependent methyltransferases"/>
    <property type="match status" value="1"/>
</dbReference>
<evidence type="ECO:0000256" key="1">
    <source>
        <dbReference type="ARBA" id="ARBA00004173"/>
    </source>
</evidence>
<evidence type="ECO:0000256" key="4">
    <source>
        <dbReference type="ARBA" id="ARBA00022679"/>
    </source>
</evidence>
<keyword evidence="5 7" id="KW-0496">Mitochondrion</keyword>
<dbReference type="Pfam" id="PF02636">
    <property type="entry name" value="Methyltransf_28"/>
    <property type="match status" value="1"/>
</dbReference>
<evidence type="ECO:0000256" key="5">
    <source>
        <dbReference type="ARBA" id="ARBA00023128"/>
    </source>
</evidence>
<dbReference type="EMBL" id="CP017558">
    <property type="protein sequence ID" value="AOW07490.1"/>
    <property type="molecule type" value="Genomic_DNA"/>
</dbReference>
<sequence length="530" mass="61337">MNRLPSRLGRMRMPAARSYSIFARTSSKKSLPNPKGEPSAAPDSGKTGKKQPFVHDYSVRPTTYVYRMEDNAESFSKYPLMTSKKLSKSSSRPRGVRMTAKDFMDDSLYNPYYGYFSRNVEIFTTDKPFDYTNINDVDDFLNTWTGEYSKYAANSPTLTGKTKDTSHSGTFPAQDKDFTSRGASKQLWHTPTELFKPYYGEALARYLLVNYKLSLYPYKDLIIYEMGGGNGTLMTNILDYIRDTQPEVYERTRYKVIEISDQLAHKQQSALHTKASETGHRSKVEIINKSIFDWKEPVNDPCFFVALEVFDNFAHDIVRYDNRTLQPYQGHVLVDANGDFHEVYTQKLDEWTKLFLQIRTEALEDYSPDSRLGFHPLSTPWLYKEARNLMWPFHSELSDPEFIPTRYLEFLYILKKYFPQARLLSSDFTHLPETTTSRFSGYNSPVVQTVLDNQMVTTNTHMVLQGYFDILFPTDFELAAQLLRHVCGRVPEISTHQEFLEQWADLDATTTKTGENPMTSFYRNAAFLTN</sequence>
<name>A0A1D8NPC8_YARLL</name>
<dbReference type="EC" id="2.1.1.320" evidence="7"/>
<dbReference type="AlphaFoldDB" id="A0A1D8NPC8"/>
<evidence type="ECO:0000313" key="9">
    <source>
        <dbReference type="EMBL" id="AOW07490.1"/>
    </source>
</evidence>
<evidence type="ECO:0000256" key="7">
    <source>
        <dbReference type="RuleBase" id="RU364114"/>
    </source>
</evidence>
<dbReference type="EMBL" id="KZ859005">
    <property type="protein sequence ID" value="RDW25341.1"/>
    <property type="molecule type" value="Genomic_DNA"/>
</dbReference>
<keyword evidence="3 7" id="KW-0489">Methyltransferase</keyword>
<comment type="subcellular location">
    <subcellularLocation>
        <location evidence="1 7">Mitochondrion</location>
    </subcellularLocation>
</comment>
<dbReference type="InterPro" id="IPR029063">
    <property type="entry name" value="SAM-dependent_MTases_sf"/>
</dbReference>
<dbReference type="OrthoDB" id="17415at2759"/>
<accession>A0A1D8NPC8</accession>
<evidence type="ECO:0000256" key="3">
    <source>
        <dbReference type="ARBA" id="ARBA00022603"/>
    </source>
</evidence>
<evidence type="ECO:0000256" key="2">
    <source>
        <dbReference type="ARBA" id="ARBA00005891"/>
    </source>
</evidence>
<dbReference type="GO" id="GO:0005739">
    <property type="term" value="C:mitochondrion"/>
    <property type="evidence" value="ECO:0007669"/>
    <property type="project" value="UniProtKB-SubCell"/>
</dbReference>
<evidence type="ECO:0000313" key="10">
    <source>
        <dbReference type="EMBL" id="RDW25341.1"/>
    </source>
</evidence>
<gene>
    <name evidence="10" type="ORF">B0I71DRAFT_132728</name>
    <name evidence="9" type="ORF">YALI1_F27758g</name>
</gene>
<evidence type="ECO:0000313" key="12">
    <source>
        <dbReference type="Proteomes" id="UP000256601"/>
    </source>
</evidence>
<evidence type="ECO:0000313" key="11">
    <source>
        <dbReference type="Proteomes" id="UP000182444"/>
    </source>
</evidence>
<dbReference type="Proteomes" id="UP000256601">
    <property type="component" value="Unassembled WGS sequence"/>
</dbReference>
<dbReference type="VEuPathDB" id="FungiDB:YALI1_F27758g"/>
<keyword evidence="4 7" id="KW-0808">Transferase</keyword>
<dbReference type="KEGG" id="yli:2908954"/>
<dbReference type="InterPro" id="IPR003788">
    <property type="entry name" value="NDUFAF7"/>
</dbReference>
<dbReference type="FunFam" id="3.40.50.12710:FF:000002">
    <property type="entry name" value="Protein arginine methyltransferase NDUFAF7"/>
    <property type="match status" value="1"/>
</dbReference>
<dbReference type="InterPro" id="IPR038375">
    <property type="entry name" value="NDUFAF7_sf"/>
</dbReference>
<comment type="function">
    <text evidence="7">Arginine methyltransferase involved in the assembly or stability of mitochondrial NADH:ubiquinone oxidoreductase complex (complex I).</text>
</comment>
<comment type="similarity">
    <text evidence="2 7">Belongs to the NDUFAF7 family.</text>
</comment>